<dbReference type="PRINTS" id="PR00081">
    <property type="entry name" value="GDHRDH"/>
</dbReference>
<dbReference type="InterPro" id="IPR036291">
    <property type="entry name" value="NAD(P)-bd_dom_sf"/>
</dbReference>
<dbReference type="InterPro" id="IPR036047">
    <property type="entry name" value="F-box-like_dom_sf"/>
</dbReference>
<evidence type="ECO:0000259" key="6">
    <source>
        <dbReference type="Pfam" id="PF03478"/>
    </source>
</evidence>
<dbReference type="PANTHER" id="PTHR43180:SF28">
    <property type="entry name" value="NAD(P)-BINDING ROSSMANN-FOLD SUPERFAMILY PROTEIN"/>
    <property type="match status" value="1"/>
</dbReference>
<proteinExistence type="inferred from homology"/>
<dbReference type="Pfam" id="PF03478">
    <property type="entry name" value="Beta-prop_KIB1-4"/>
    <property type="match status" value="1"/>
</dbReference>
<dbReference type="NCBIfam" id="NF005559">
    <property type="entry name" value="PRK07231.1"/>
    <property type="match status" value="1"/>
</dbReference>
<dbReference type="OrthoDB" id="784120at2759"/>
<dbReference type="SUPFAM" id="SSF51735">
    <property type="entry name" value="NAD(P)-binding Rossmann-fold domains"/>
    <property type="match status" value="1"/>
</dbReference>
<feature type="domain" description="KIB1-4 beta-propeller" evidence="6">
    <location>
        <begin position="89"/>
        <end position="232"/>
    </location>
</feature>
<accession>A0A7J0G1I8</accession>
<dbReference type="SUPFAM" id="SSF81383">
    <property type="entry name" value="F-box domain"/>
    <property type="match status" value="1"/>
</dbReference>
<dbReference type="InterPro" id="IPR020904">
    <property type="entry name" value="Sc_DH/Rdtase_CS"/>
</dbReference>
<dbReference type="AlphaFoldDB" id="A0A7J0G1I8"/>
<dbReference type="Gene3D" id="1.20.1280.50">
    <property type="match status" value="1"/>
</dbReference>
<dbReference type="Proteomes" id="UP000585474">
    <property type="component" value="Unassembled WGS sequence"/>
</dbReference>
<dbReference type="GO" id="GO:0016616">
    <property type="term" value="F:oxidoreductase activity, acting on the CH-OH group of donors, NAD or NADP as acceptor"/>
    <property type="evidence" value="ECO:0007669"/>
    <property type="project" value="UniProtKB-ARBA"/>
</dbReference>
<keyword evidence="8" id="KW-1185">Reference proteome</keyword>
<protein>
    <submittedName>
        <fullName evidence="7">NAD(P)-binding Rossmann-fold superfamily protein</fullName>
    </submittedName>
</protein>
<sequence length="584" mass="64142">MDVFCRNSMMIEETTFSKVEETRPWSDLPHELLSPIADRLCLIELLCFRGACKDWRTASSTSSARIESSPNHNPWFILYGGEENSQFLFYNPSTAKRHRINFPELEGSTCLASKQGWLLFFCEGSMFFFCPFTRAKIDLPKFPHVELSDHVATLSSPPTSEDCIVCVINRKDIYHMELNVLHRGAETWTTIDHDCPWGSLETVTGAAYFEGIFYFLDAQKKLLTYAINKKKWAKYLILDKEKPSNSGNYLPFTYKVNYFMKADLKNCLALEDDVSVSTCGTTITLADGGEEYDLVIHNERVEASKVPTTRHLKGIWIQPSKLEGKVALITGAASGIGKETAAKFVSHGAKVVIADIHRQLGQDAASQLGPNTAFVPCDVSSESDVSSAVDFAVSNFGQLDIMYSNAGVACHTPPSIVDLDLAAFDRVMAVNVRGMVAGIKHASRVMIPRRTGSIICTASITGIMGGLAQHTYSISKFAVIGIVKSVASELCKHGIRVNCISPFAIPTAFVMEEMTKFFPGVDEQKLINMIHNAGELQGARCEPSDVANAAVYLASEDAKYISGHNLVVDGGFTSRKSLGFAAPD</sequence>
<feature type="domain" description="F-box" evidence="5">
    <location>
        <begin position="25"/>
        <end position="61"/>
    </location>
</feature>
<evidence type="ECO:0000313" key="7">
    <source>
        <dbReference type="EMBL" id="GFZ04645.1"/>
    </source>
</evidence>
<evidence type="ECO:0000256" key="2">
    <source>
        <dbReference type="ARBA" id="ARBA00023002"/>
    </source>
</evidence>
<evidence type="ECO:0000313" key="8">
    <source>
        <dbReference type="Proteomes" id="UP000585474"/>
    </source>
</evidence>
<organism evidence="7 8">
    <name type="scientific">Actinidia rufa</name>
    <dbReference type="NCBI Taxonomy" id="165716"/>
    <lineage>
        <taxon>Eukaryota</taxon>
        <taxon>Viridiplantae</taxon>
        <taxon>Streptophyta</taxon>
        <taxon>Embryophyta</taxon>
        <taxon>Tracheophyta</taxon>
        <taxon>Spermatophyta</taxon>
        <taxon>Magnoliopsida</taxon>
        <taxon>eudicotyledons</taxon>
        <taxon>Gunneridae</taxon>
        <taxon>Pentapetalae</taxon>
        <taxon>asterids</taxon>
        <taxon>Ericales</taxon>
        <taxon>Actinidiaceae</taxon>
        <taxon>Actinidia</taxon>
    </lineage>
</organism>
<dbReference type="PANTHER" id="PTHR43180">
    <property type="entry name" value="3-OXOACYL-(ACYL-CARRIER-PROTEIN) REDUCTASE (AFU_ORTHOLOGUE AFUA_6G11210)"/>
    <property type="match status" value="1"/>
</dbReference>
<keyword evidence="3" id="KW-0520">NAD</keyword>
<dbReference type="EMBL" id="BJWL01000017">
    <property type="protein sequence ID" value="GFZ04645.1"/>
    <property type="molecule type" value="Genomic_DNA"/>
</dbReference>
<evidence type="ECO:0000256" key="4">
    <source>
        <dbReference type="ARBA" id="ARBA00023098"/>
    </source>
</evidence>
<evidence type="ECO:0000256" key="3">
    <source>
        <dbReference type="ARBA" id="ARBA00023027"/>
    </source>
</evidence>
<dbReference type="InterPro" id="IPR002347">
    <property type="entry name" value="SDR_fam"/>
</dbReference>
<dbReference type="InterPro" id="IPR005174">
    <property type="entry name" value="KIB1-4_b-propeller"/>
</dbReference>
<dbReference type="GO" id="GO:0006629">
    <property type="term" value="P:lipid metabolic process"/>
    <property type="evidence" value="ECO:0007669"/>
    <property type="project" value="UniProtKB-KW"/>
</dbReference>
<dbReference type="Gene3D" id="3.40.50.720">
    <property type="entry name" value="NAD(P)-binding Rossmann-like Domain"/>
    <property type="match status" value="1"/>
</dbReference>
<dbReference type="InterPro" id="IPR001810">
    <property type="entry name" value="F-box_dom"/>
</dbReference>
<dbReference type="Pfam" id="PF00646">
    <property type="entry name" value="F-box"/>
    <property type="match status" value="1"/>
</dbReference>
<keyword evidence="4" id="KW-0443">Lipid metabolism</keyword>
<dbReference type="FunFam" id="3.40.50.720:FF:000084">
    <property type="entry name" value="Short-chain dehydrogenase reductase"/>
    <property type="match status" value="1"/>
</dbReference>
<dbReference type="Pfam" id="PF13561">
    <property type="entry name" value="adh_short_C2"/>
    <property type="match status" value="1"/>
</dbReference>
<reference evidence="7 8" key="1">
    <citation type="submission" date="2019-07" db="EMBL/GenBank/DDBJ databases">
        <title>De Novo Assembly of kiwifruit Actinidia rufa.</title>
        <authorList>
            <person name="Sugita-Konishi S."/>
            <person name="Sato K."/>
            <person name="Mori E."/>
            <person name="Abe Y."/>
            <person name="Kisaki G."/>
            <person name="Hamano K."/>
            <person name="Suezawa K."/>
            <person name="Otani M."/>
            <person name="Fukuda T."/>
            <person name="Manabe T."/>
            <person name="Gomi K."/>
            <person name="Tabuchi M."/>
            <person name="Akimitsu K."/>
            <person name="Kataoka I."/>
        </authorList>
    </citation>
    <scope>NUCLEOTIDE SEQUENCE [LARGE SCALE GENOMIC DNA]</scope>
    <source>
        <strain evidence="8">cv. Fuchu</strain>
    </source>
</reference>
<gene>
    <name evidence="7" type="ORF">Acr_17g0002170</name>
</gene>
<evidence type="ECO:0000259" key="5">
    <source>
        <dbReference type="Pfam" id="PF00646"/>
    </source>
</evidence>
<dbReference type="PROSITE" id="PS00061">
    <property type="entry name" value="ADH_SHORT"/>
    <property type="match status" value="1"/>
</dbReference>
<keyword evidence="2" id="KW-0560">Oxidoreductase</keyword>
<evidence type="ECO:0000256" key="1">
    <source>
        <dbReference type="ARBA" id="ARBA00006484"/>
    </source>
</evidence>
<comment type="caution">
    <text evidence="7">The sequence shown here is derived from an EMBL/GenBank/DDBJ whole genome shotgun (WGS) entry which is preliminary data.</text>
</comment>
<name>A0A7J0G1I8_9ERIC</name>
<dbReference type="PRINTS" id="PR00080">
    <property type="entry name" value="SDRFAMILY"/>
</dbReference>
<comment type="similarity">
    <text evidence="1">Belongs to the short-chain dehydrogenases/reductases (SDR) family.</text>
</comment>